<gene>
    <name evidence="1" type="ORF">PACLA_8A059169</name>
</gene>
<organism evidence="1 2">
    <name type="scientific">Paramuricea clavata</name>
    <name type="common">Red gorgonian</name>
    <name type="synonym">Violescent sea-whip</name>
    <dbReference type="NCBI Taxonomy" id="317549"/>
    <lineage>
        <taxon>Eukaryota</taxon>
        <taxon>Metazoa</taxon>
        <taxon>Cnidaria</taxon>
        <taxon>Anthozoa</taxon>
        <taxon>Octocorallia</taxon>
        <taxon>Malacalcyonacea</taxon>
        <taxon>Plexauridae</taxon>
        <taxon>Paramuricea</taxon>
    </lineage>
</organism>
<dbReference type="Proteomes" id="UP001152795">
    <property type="component" value="Unassembled WGS sequence"/>
</dbReference>
<dbReference type="EMBL" id="CACRXK020000057">
    <property type="protein sequence ID" value="CAB3977609.1"/>
    <property type="molecule type" value="Genomic_DNA"/>
</dbReference>
<proteinExistence type="predicted"/>
<name>A0A6S7FNS7_PARCT</name>
<accession>A0A6S7FNS7</accession>
<comment type="caution">
    <text evidence="1">The sequence shown here is derived from an EMBL/GenBank/DDBJ whole genome shotgun (WGS) entry which is preliminary data.</text>
</comment>
<reference evidence="1" key="1">
    <citation type="submission" date="2020-04" db="EMBL/GenBank/DDBJ databases">
        <authorList>
            <person name="Alioto T."/>
            <person name="Alioto T."/>
            <person name="Gomez Garrido J."/>
        </authorList>
    </citation>
    <scope>NUCLEOTIDE SEQUENCE</scope>
    <source>
        <strain evidence="1">A484AB</strain>
    </source>
</reference>
<protein>
    <submittedName>
        <fullName evidence="1">Uncharacterized protein</fullName>
    </submittedName>
</protein>
<dbReference type="AlphaFoldDB" id="A0A6S7FNS7"/>
<keyword evidence="2" id="KW-1185">Reference proteome</keyword>
<sequence>MKACEEWTCDNNMKLNASKTKEMHVNFSSSSPSYPPIVINNKRYACQATRC</sequence>
<evidence type="ECO:0000313" key="2">
    <source>
        <dbReference type="Proteomes" id="UP001152795"/>
    </source>
</evidence>
<evidence type="ECO:0000313" key="1">
    <source>
        <dbReference type="EMBL" id="CAB3977609.1"/>
    </source>
</evidence>